<organism evidence="2 3">
    <name type="scientific">Agaribacillus aureus</name>
    <dbReference type="NCBI Taxonomy" id="3051825"/>
    <lineage>
        <taxon>Bacteria</taxon>
        <taxon>Pseudomonadati</taxon>
        <taxon>Bacteroidota</taxon>
        <taxon>Cytophagia</taxon>
        <taxon>Cytophagales</taxon>
        <taxon>Splendidivirgaceae</taxon>
        <taxon>Agaribacillus</taxon>
    </lineage>
</organism>
<dbReference type="Pfam" id="PF12867">
    <property type="entry name" value="DinB_2"/>
    <property type="match status" value="1"/>
</dbReference>
<proteinExistence type="predicted"/>
<dbReference type="InterPro" id="IPR034660">
    <property type="entry name" value="DinB/YfiT-like"/>
</dbReference>
<dbReference type="SUPFAM" id="SSF109854">
    <property type="entry name" value="DinB/YfiT-like putative metalloenzymes"/>
    <property type="match status" value="1"/>
</dbReference>
<dbReference type="Gene3D" id="1.20.120.450">
    <property type="entry name" value="dinb family like domain"/>
    <property type="match status" value="1"/>
</dbReference>
<keyword evidence="3" id="KW-1185">Reference proteome</keyword>
<accession>A0ABT8L7V3</accession>
<evidence type="ECO:0000259" key="1">
    <source>
        <dbReference type="Pfam" id="PF12867"/>
    </source>
</evidence>
<evidence type="ECO:0000313" key="2">
    <source>
        <dbReference type="EMBL" id="MDN5213838.1"/>
    </source>
</evidence>
<reference evidence="2" key="1">
    <citation type="submission" date="2023-06" db="EMBL/GenBank/DDBJ databases">
        <title>Genomic of Agaribacillus aureum.</title>
        <authorList>
            <person name="Wang G."/>
        </authorList>
    </citation>
    <scope>NUCLEOTIDE SEQUENCE</scope>
    <source>
        <strain evidence="2">BMA12</strain>
    </source>
</reference>
<dbReference type="Proteomes" id="UP001172083">
    <property type="component" value="Unassembled WGS sequence"/>
</dbReference>
<evidence type="ECO:0000313" key="3">
    <source>
        <dbReference type="Proteomes" id="UP001172083"/>
    </source>
</evidence>
<comment type="caution">
    <text evidence="2">The sequence shown here is derived from an EMBL/GenBank/DDBJ whole genome shotgun (WGS) entry which is preliminary data.</text>
</comment>
<dbReference type="EMBL" id="JAUJEB010000004">
    <property type="protein sequence ID" value="MDN5213838.1"/>
    <property type="molecule type" value="Genomic_DNA"/>
</dbReference>
<protein>
    <submittedName>
        <fullName evidence="2">DinB family protein</fullName>
    </submittedName>
</protein>
<gene>
    <name evidence="2" type="ORF">QQ020_17320</name>
</gene>
<dbReference type="InterPro" id="IPR024775">
    <property type="entry name" value="DinB-like"/>
</dbReference>
<feature type="domain" description="DinB-like" evidence="1">
    <location>
        <begin position="31"/>
        <end position="165"/>
    </location>
</feature>
<dbReference type="RefSeq" id="WP_346759178.1">
    <property type="nucleotide sequence ID" value="NZ_JAUJEB010000004.1"/>
</dbReference>
<sequence>MITKPSDAEYPDFYSRYIALVPDGDVFKFLKKQKRMFTALIDSIPEDKLMYSYAEGKWTIKQVVGHVIDTERVMAYRALVFSRGERQAIPGFDENDYVEKASFNKKDIQDLIQEFVKLRESNMALIQNFSSDMMERKGNANDFLFSVRAIIYIIAGHVEHHINVIKNKYLCQ</sequence>
<name>A0ABT8L7V3_9BACT</name>